<dbReference type="InterPro" id="IPR001638">
    <property type="entry name" value="Solute-binding_3/MltF_N"/>
</dbReference>
<comment type="similarity">
    <text evidence="1">Belongs to the bacterial solute-binding protein 3 family.</text>
</comment>
<dbReference type="CDD" id="cd13690">
    <property type="entry name" value="PBP2_GluB"/>
    <property type="match status" value="1"/>
</dbReference>
<feature type="region of interest" description="Disordered" evidence="4">
    <location>
        <begin position="337"/>
        <end position="356"/>
    </location>
</feature>
<dbReference type="GO" id="GO:0005576">
    <property type="term" value="C:extracellular region"/>
    <property type="evidence" value="ECO:0007669"/>
    <property type="project" value="TreeGrafter"/>
</dbReference>
<sequence length="356" mass="39400">MRLRNGKTRHAKTRFFAALLAVSIAASACTPLNFESLHPTDTPDDEDRPAAHAYGPPLPAGATVENPGDQPPQEINTSDIIGSFRPDDRTPIELIPRIVHRGRIIVGVDQSQNLLSYRDSVTGELRGFEVDLAREISRDIFGDPDRVDFRFIESASRAEALENHDVDMVIRTMTVTRLRQEQVLFSTPYLTTDSRLLVIKNSDIKGVAQLPGRTVCVTDGSTALEKARLNAPQSRILKTRSWADCLVALQQHQADAILSDDTILSGIAAQDPYTAIVGSTLASESYAVAMPLPDALYDSVPLTRQVNSTIERLFRDGTWWQMYNRWFAAYNATAGPPPLNYRPEDPDDAGKAEEEQ</sequence>
<dbReference type="PANTHER" id="PTHR30085:SF6">
    <property type="entry name" value="ABC TRANSPORTER GLUTAMINE-BINDING PROTEIN GLNH"/>
    <property type="match status" value="1"/>
</dbReference>
<dbReference type="PROSITE" id="PS51257">
    <property type="entry name" value="PROKAR_LIPOPROTEIN"/>
    <property type="match status" value="1"/>
</dbReference>
<dbReference type="OrthoDB" id="9807888at2"/>
<feature type="compositionally biased region" description="Basic and acidic residues" evidence="4">
    <location>
        <begin position="342"/>
        <end position="356"/>
    </location>
</feature>
<feature type="chain" id="PRO_5039090936" evidence="5">
    <location>
        <begin position="29"/>
        <end position="356"/>
    </location>
</feature>
<gene>
    <name evidence="7" type="ORF">CTEST_11900</name>
</gene>
<name>A0A0G3HF78_9CORY</name>
<dbReference type="SMART" id="SM00062">
    <property type="entry name" value="PBPb"/>
    <property type="match status" value="1"/>
</dbReference>
<dbReference type="SUPFAM" id="SSF53850">
    <property type="entry name" value="Periplasmic binding protein-like II"/>
    <property type="match status" value="1"/>
</dbReference>
<evidence type="ECO:0000256" key="1">
    <source>
        <dbReference type="ARBA" id="ARBA00010333"/>
    </source>
</evidence>
<evidence type="ECO:0000256" key="2">
    <source>
        <dbReference type="ARBA" id="ARBA00022448"/>
    </source>
</evidence>
<dbReference type="STRING" id="136857.CTEST_11900"/>
<dbReference type="Proteomes" id="UP000035540">
    <property type="component" value="Chromosome"/>
</dbReference>
<feature type="region of interest" description="Disordered" evidence="4">
    <location>
        <begin position="36"/>
        <end position="87"/>
    </location>
</feature>
<protein>
    <submittedName>
        <fullName evidence="7">Amino acid ABC transporter substrate-binding protein</fullName>
    </submittedName>
</protein>
<proteinExistence type="inferred from homology"/>
<evidence type="ECO:0000313" key="7">
    <source>
        <dbReference type="EMBL" id="AKK09787.1"/>
    </source>
</evidence>
<evidence type="ECO:0000256" key="5">
    <source>
        <dbReference type="SAM" id="SignalP"/>
    </source>
</evidence>
<dbReference type="RefSeq" id="WP_047253892.1">
    <property type="nucleotide sequence ID" value="NZ_CP011545.1"/>
</dbReference>
<evidence type="ECO:0000313" key="8">
    <source>
        <dbReference type="Proteomes" id="UP000035540"/>
    </source>
</evidence>
<dbReference type="EMBL" id="CP011545">
    <property type="protein sequence ID" value="AKK09787.1"/>
    <property type="molecule type" value="Genomic_DNA"/>
</dbReference>
<dbReference type="PATRIC" id="fig|136857.5.peg.2350"/>
<reference evidence="8" key="2">
    <citation type="submission" date="2015-05" db="EMBL/GenBank/DDBJ databases">
        <title>Complete genome sequence of Corynebacterium testudinoris DSM 44614, recovered from necrotic lesions in the mouth of a tortoise.</title>
        <authorList>
            <person name="Ruckert C."/>
            <person name="Albersmeier A."/>
            <person name="Winkler A."/>
            <person name="Tauch A."/>
        </authorList>
    </citation>
    <scope>NUCLEOTIDE SEQUENCE [LARGE SCALE GENOMIC DNA]</scope>
    <source>
        <strain evidence="8">DSM 44614</strain>
    </source>
</reference>
<reference evidence="7 8" key="1">
    <citation type="journal article" date="2015" name="Genome Announc.">
        <title>Complete Genome Sequence of the Type Strain Corynebacterium testudinoris DSM 44614, Recovered from Necrotic Lesions in the Mouth of a Tortoise.</title>
        <authorList>
            <person name="Ruckert C."/>
            <person name="Kriete M."/>
            <person name="Jaenicke S."/>
            <person name="Winkler A."/>
            <person name="Tauch A."/>
        </authorList>
    </citation>
    <scope>NUCLEOTIDE SEQUENCE [LARGE SCALE GENOMIC DNA]</scope>
    <source>
        <strain evidence="7 8">DSM 44614</strain>
    </source>
</reference>
<accession>A0A0G3HF78</accession>
<evidence type="ECO:0000256" key="4">
    <source>
        <dbReference type="SAM" id="MobiDB-lite"/>
    </source>
</evidence>
<dbReference type="PANTHER" id="PTHR30085">
    <property type="entry name" value="AMINO ACID ABC TRANSPORTER PERMEASE"/>
    <property type="match status" value="1"/>
</dbReference>
<dbReference type="Pfam" id="PF00497">
    <property type="entry name" value="SBP_bac_3"/>
    <property type="match status" value="1"/>
</dbReference>
<dbReference type="KEGG" id="cted:CTEST_11900"/>
<evidence type="ECO:0000256" key="3">
    <source>
        <dbReference type="ARBA" id="ARBA00022729"/>
    </source>
</evidence>
<evidence type="ECO:0000259" key="6">
    <source>
        <dbReference type="SMART" id="SM00062"/>
    </source>
</evidence>
<keyword evidence="2" id="KW-0813">Transport</keyword>
<dbReference type="InterPro" id="IPR051455">
    <property type="entry name" value="Bact_solute-bind_prot3"/>
</dbReference>
<organism evidence="7 8">
    <name type="scientific">Corynebacterium testudinoris</name>
    <dbReference type="NCBI Taxonomy" id="136857"/>
    <lineage>
        <taxon>Bacteria</taxon>
        <taxon>Bacillati</taxon>
        <taxon>Actinomycetota</taxon>
        <taxon>Actinomycetes</taxon>
        <taxon>Mycobacteriales</taxon>
        <taxon>Corynebacteriaceae</taxon>
        <taxon>Corynebacterium</taxon>
    </lineage>
</organism>
<feature type="signal peptide" evidence="5">
    <location>
        <begin position="1"/>
        <end position="28"/>
    </location>
</feature>
<feature type="domain" description="Solute-binding protein family 3/N-terminal" evidence="6">
    <location>
        <begin position="103"/>
        <end position="330"/>
    </location>
</feature>
<keyword evidence="8" id="KW-1185">Reference proteome</keyword>
<keyword evidence="3 5" id="KW-0732">Signal</keyword>
<dbReference type="GO" id="GO:0006865">
    <property type="term" value="P:amino acid transport"/>
    <property type="evidence" value="ECO:0007669"/>
    <property type="project" value="TreeGrafter"/>
</dbReference>
<dbReference type="Gene3D" id="3.40.190.10">
    <property type="entry name" value="Periplasmic binding protein-like II"/>
    <property type="match status" value="2"/>
</dbReference>
<dbReference type="AlphaFoldDB" id="A0A0G3HF78"/>
<dbReference type="GO" id="GO:0030288">
    <property type="term" value="C:outer membrane-bounded periplasmic space"/>
    <property type="evidence" value="ECO:0007669"/>
    <property type="project" value="TreeGrafter"/>
</dbReference>